<keyword evidence="4" id="KW-1185">Reference proteome</keyword>
<feature type="domain" description="VOC" evidence="2">
    <location>
        <begin position="4"/>
        <end position="144"/>
    </location>
</feature>
<organism evidence="3 4">
    <name type="scientific">Thalassovita mangrovi</name>
    <dbReference type="NCBI Taxonomy" id="2692236"/>
    <lineage>
        <taxon>Bacteria</taxon>
        <taxon>Pseudomonadati</taxon>
        <taxon>Pseudomonadota</taxon>
        <taxon>Alphaproteobacteria</taxon>
        <taxon>Rhodobacterales</taxon>
        <taxon>Roseobacteraceae</taxon>
        <taxon>Thalassovita</taxon>
    </lineage>
</organism>
<proteinExistence type="predicted"/>
<reference evidence="3 4" key="1">
    <citation type="submission" date="2020-01" db="EMBL/GenBank/DDBJ databases">
        <authorList>
            <person name="Chen S."/>
        </authorList>
    </citation>
    <scope>NUCLEOTIDE SEQUENCE [LARGE SCALE GENOMIC DNA]</scope>
    <source>
        <strain evidence="3 4">GS-10</strain>
    </source>
</reference>
<dbReference type="GO" id="GO:0046872">
    <property type="term" value="F:metal ion binding"/>
    <property type="evidence" value="ECO:0007669"/>
    <property type="project" value="UniProtKB-KW"/>
</dbReference>
<dbReference type="SUPFAM" id="SSF54593">
    <property type="entry name" value="Glyoxalase/Bleomycin resistance protein/Dihydroxybiphenyl dioxygenase"/>
    <property type="match status" value="1"/>
</dbReference>
<dbReference type="GO" id="GO:0004493">
    <property type="term" value="F:methylmalonyl-CoA epimerase activity"/>
    <property type="evidence" value="ECO:0007669"/>
    <property type="project" value="TreeGrafter"/>
</dbReference>
<dbReference type="InterPro" id="IPR004360">
    <property type="entry name" value="Glyas_Fos-R_dOase_dom"/>
</dbReference>
<evidence type="ECO:0000313" key="3">
    <source>
        <dbReference type="EMBL" id="MYM57576.1"/>
    </source>
</evidence>
<dbReference type="GO" id="GO:0046491">
    <property type="term" value="P:L-methylmalonyl-CoA metabolic process"/>
    <property type="evidence" value="ECO:0007669"/>
    <property type="project" value="TreeGrafter"/>
</dbReference>
<protein>
    <recommendedName>
        <fullName evidence="2">VOC domain-containing protein</fullName>
    </recommendedName>
</protein>
<dbReference type="Pfam" id="PF00903">
    <property type="entry name" value="Glyoxalase"/>
    <property type="match status" value="1"/>
</dbReference>
<dbReference type="AlphaFoldDB" id="A0A6L8LR33"/>
<dbReference type="PANTHER" id="PTHR43048:SF3">
    <property type="entry name" value="METHYLMALONYL-COA EPIMERASE, MITOCHONDRIAL"/>
    <property type="match status" value="1"/>
</dbReference>
<gene>
    <name evidence="3" type="ORF">GR167_19825</name>
</gene>
<comment type="caution">
    <text evidence="3">The sequence shown here is derived from an EMBL/GenBank/DDBJ whole genome shotgun (WGS) entry which is preliminary data.</text>
</comment>
<name>A0A6L8LR33_9RHOB</name>
<dbReference type="Proteomes" id="UP000479043">
    <property type="component" value="Unassembled WGS sequence"/>
</dbReference>
<dbReference type="PANTHER" id="PTHR43048">
    <property type="entry name" value="METHYLMALONYL-COA EPIMERASE"/>
    <property type="match status" value="1"/>
</dbReference>
<evidence type="ECO:0000256" key="1">
    <source>
        <dbReference type="ARBA" id="ARBA00022723"/>
    </source>
</evidence>
<accession>A0A6L8LR33</accession>
<keyword evidence="1" id="KW-0479">Metal-binding</keyword>
<dbReference type="InterPro" id="IPR037523">
    <property type="entry name" value="VOC_core"/>
</dbReference>
<evidence type="ECO:0000313" key="4">
    <source>
        <dbReference type="Proteomes" id="UP000479043"/>
    </source>
</evidence>
<dbReference type="PROSITE" id="PS51819">
    <property type="entry name" value="VOC"/>
    <property type="match status" value="1"/>
</dbReference>
<dbReference type="RefSeq" id="WP_160975481.1">
    <property type="nucleotide sequence ID" value="NZ_WWEN01000013.1"/>
</dbReference>
<dbReference type="InterPro" id="IPR029068">
    <property type="entry name" value="Glyas_Bleomycin-R_OHBP_Dase"/>
</dbReference>
<dbReference type="EMBL" id="WWEN01000013">
    <property type="protein sequence ID" value="MYM57576.1"/>
    <property type="molecule type" value="Genomic_DNA"/>
</dbReference>
<evidence type="ECO:0000259" key="2">
    <source>
        <dbReference type="PROSITE" id="PS51819"/>
    </source>
</evidence>
<dbReference type="InterPro" id="IPR051785">
    <property type="entry name" value="MMCE/EMCE_epimerase"/>
</dbReference>
<dbReference type="Gene3D" id="3.10.180.10">
    <property type="entry name" value="2,3-Dihydroxybiphenyl 1,2-Dioxygenase, domain 1"/>
    <property type="match status" value="1"/>
</dbReference>
<sequence length="154" mass="16193">MINGIHHPSLVTGDMDRALGFYRDLLGLEAVSEMGWEAGSEMSDFASGITGIKGSSARAMTLKAGNAFLEIFEYSKPEPKRDGTPTLADKGIAHICFDVADVQGAFDTLSAAGVPFVGTPLDAGPTRVVFCQDPDGNFVELQQVTDPASGLKLG</sequence>